<protein>
    <recommendedName>
        <fullName evidence="3">DUF937 domain-containing protein</fullName>
    </recommendedName>
</protein>
<dbReference type="InterPro" id="IPR009282">
    <property type="entry name" value="DUF937"/>
</dbReference>
<dbReference type="OrthoDB" id="5526542at2"/>
<sequence>MNIADILQQSGAIESVAGQLGIDKNTAQIGAAALLPAILGGFKKNAQTQSGGIEGLGGLLSQLGGGGLFDKVLAPEPTPVEQGNDVLGQIFGSKDVSRTVAGHASGQTGIDSSILKKMLPILAMLVAGYMAKQGGDNESSGGGLGDLIGGVLGGGQSASRASTGSGLGGILGNVLSGVVGGGSAAPSSGGLGGLANMLDFDGDGNPLDDIIGMAGKLTK</sequence>
<evidence type="ECO:0008006" key="3">
    <source>
        <dbReference type="Google" id="ProtNLM"/>
    </source>
</evidence>
<reference evidence="1 2" key="1">
    <citation type="submission" date="2016-11" db="EMBL/GenBank/DDBJ databases">
        <title>Sphingorhabdus sp. LPB0140, isolated from marine environment.</title>
        <authorList>
            <person name="Kim E."/>
            <person name="Yi H."/>
        </authorList>
    </citation>
    <scope>NUCLEOTIDE SEQUENCE [LARGE SCALE GENOMIC DNA]</scope>
    <source>
        <strain evidence="1 2">LPB0140</strain>
    </source>
</reference>
<dbReference type="Proteomes" id="UP000242561">
    <property type="component" value="Chromosome"/>
</dbReference>
<dbReference type="RefSeq" id="WP_072559469.1">
    <property type="nucleotide sequence ID" value="NZ_CP018154.1"/>
</dbReference>
<gene>
    <name evidence="1" type="ORF">LPB140_08490</name>
</gene>
<dbReference type="KEGG" id="sphl:LPB140_08490"/>
<dbReference type="Pfam" id="PF06078">
    <property type="entry name" value="DUF937"/>
    <property type="match status" value="1"/>
</dbReference>
<accession>A0A1L3JCG2</accession>
<organism evidence="1 2">
    <name type="scientific">Sphingorhabdus lutea</name>
    <dbReference type="NCBI Taxonomy" id="1913578"/>
    <lineage>
        <taxon>Bacteria</taxon>
        <taxon>Pseudomonadati</taxon>
        <taxon>Pseudomonadota</taxon>
        <taxon>Alphaproteobacteria</taxon>
        <taxon>Sphingomonadales</taxon>
        <taxon>Sphingomonadaceae</taxon>
        <taxon>Sphingorhabdus</taxon>
    </lineage>
</organism>
<evidence type="ECO:0000313" key="1">
    <source>
        <dbReference type="EMBL" id="APG62820.1"/>
    </source>
</evidence>
<keyword evidence="2" id="KW-1185">Reference proteome</keyword>
<dbReference type="AlphaFoldDB" id="A0A1L3JCG2"/>
<evidence type="ECO:0000313" key="2">
    <source>
        <dbReference type="Proteomes" id="UP000242561"/>
    </source>
</evidence>
<name>A0A1L3JCG2_9SPHN</name>
<dbReference type="STRING" id="1913578.LPB140_08490"/>
<dbReference type="EMBL" id="CP018154">
    <property type="protein sequence ID" value="APG62820.1"/>
    <property type="molecule type" value="Genomic_DNA"/>
</dbReference>
<proteinExistence type="predicted"/>